<sequence length="338" mass="35795">MEIRELLEKIRGRRVLVIGDIMLDHYVWGDASRISPEAPVPVVDVTKDSFAAGGAANVALNLASLGGAPSLAGWTGQDEGGERLEEILSEAGVTRIPGLVGGDCQTIRKTRIMVRNQQLCRIDREGGPEDYRLDQGPALESLESAINQVDAVLLSDYGKGAISEALIAWVVEKTESKGVPVSLDPKPRRRLRFSGLDLLTPNRAEALELAGLSPHLRGEFPAAEVCARIWERHQPGHLVITLGADGILLSSDGKPDRLIPTYARQVFDVSGAGDTVIASLLLALSAGADLPSAARLANLAAGVVVGKVGTATVSSEEILEYLALHPDLANPAAETVMS</sequence>
<dbReference type="GO" id="GO:0016773">
    <property type="term" value="F:phosphotransferase activity, alcohol group as acceptor"/>
    <property type="evidence" value="ECO:0007669"/>
    <property type="project" value="InterPro"/>
</dbReference>
<comment type="caution">
    <text evidence="4">The sequence shown here is derived from an EMBL/GenBank/DDBJ whole genome shotgun (WGS) entry which is preliminary data.</text>
</comment>
<feature type="domain" description="Carbohydrate kinase PfkB" evidence="3">
    <location>
        <begin position="14"/>
        <end position="313"/>
    </location>
</feature>
<proteinExistence type="predicted"/>
<dbReference type="CDD" id="cd01172">
    <property type="entry name" value="RfaE_like"/>
    <property type="match status" value="1"/>
</dbReference>
<dbReference type="InterPro" id="IPR011913">
    <property type="entry name" value="RfaE_dom_I"/>
</dbReference>
<dbReference type="Proteomes" id="UP000525652">
    <property type="component" value="Unassembled WGS sequence"/>
</dbReference>
<dbReference type="RefSeq" id="WP_185694514.1">
    <property type="nucleotide sequence ID" value="NZ_JACHVA010000134.1"/>
</dbReference>
<dbReference type="GO" id="GO:0033785">
    <property type="term" value="F:heptose 7-phosphate kinase activity"/>
    <property type="evidence" value="ECO:0007669"/>
    <property type="project" value="TreeGrafter"/>
</dbReference>
<name>A0A7X1B1H4_9BACT</name>
<keyword evidence="5" id="KW-1185">Reference proteome</keyword>
<dbReference type="PANTHER" id="PTHR46969">
    <property type="entry name" value="BIFUNCTIONAL PROTEIN HLDE"/>
    <property type="match status" value="1"/>
</dbReference>
<evidence type="ECO:0000313" key="5">
    <source>
        <dbReference type="Proteomes" id="UP000525652"/>
    </source>
</evidence>
<dbReference type="InterPro" id="IPR002173">
    <property type="entry name" value="Carboh/pur_kinase_PfkB_CS"/>
</dbReference>
<keyword evidence="2" id="KW-0418">Kinase</keyword>
<dbReference type="SUPFAM" id="SSF53613">
    <property type="entry name" value="Ribokinase-like"/>
    <property type="match status" value="1"/>
</dbReference>
<dbReference type="Pfam" id="PF00294">
    <property type="entry name" value="PfkB"/>
    <property type="match status" value="1"/>
</dbReference>
<dbReference type="PROSITE" id="PS00583">
    <property type="entry name" value="PFKB_KINASES_1"/>
    <property type="match status" value="1"/>
</dbReference>
<keyword evidence="1" id="KW-0808">Transferase</keyword>
<evidence type="ECO:0000256" key="1">
    <source>
        <dbReference type="ARBA" id="ARBA00022679"/>
    </source>
</evidence>
<evidence type="ECO:0000259" key="3">
    <source>
        <dbReference type="Pfam" id="PF00294"/>
    </source>
</evidence>
<gene>
    <name evidence="4" type="ORF">H5P30_19120</name>
</gene>
<dbReference type="InterPro" id="IPR029056">
    <property type="entry name" value="Ribokinase-like"/>
</dbReference>
<dbReference type="AlphaFoldDB" id="A0A7X1B1H4"/>
<dbReference type="InterPro" id="IPR011611">
    <property type="entry name" value="PfkB_dom"/>
</dbReference>
<dbReference type="Gene3D" id="3.40.1190.20">
    <property type="match status" value="1"/>
</dbReference>
<evidence type="ECO:0000313" key="4">
    <source>
        <dbReference type="EMBL" id="MBC2603896.1"/>
    </source>
</evidence>
<evidence type="ECO:0000256" key="2">
    <source>
        <dbReference type="ARBA" id="ARBA00022777"/>
    </source>
</evidence>
<dbReference type="GO" id="GO:0033786">
    <property type="term" value="F:heptose-1-phosphate adenylyltransferase activity"/>
    <property type="evidence" value="ECO:0007669"/>
    <property type="project" value="TreeGrafter"/>
</dbReference>
<dbReference type="EMBL" id="JACHVA010000134">
    <property type="protein sequence ID" value="MBC2603896.1"/>
    <property type="molecule type" value="Genomic_DNA"/>
</dbReference>
<accession>A0A7X1B1H4</accession>
<reference evidence="4 5" key="1">
    <citation type="submission" date="2020-07" db="EMBL/GenBank/DDBJ databases">
        <authorList>
            <person name="Feng X."/>
        </authorList>
    </citation>
    <scope>NUCLEOTIDE SEQUENCE [LARGE SCALE GENOMIC DNA]</scope>
    <source>
        <strain evidence="4 5">JCM14086</strain>
    </source>
</reference>
<protein>
    <recommendedName>
        <fullName evidence="3">Carbohydrate kinase PfkB domain-containing protein</fullName>
    </recommendedName>
</protein>
<dbReference type="GO" id="GO:0005829">
    <property type="term" value="C:cytosol"/>
    <property type="evidence" value="ECO:0007669"/>
    <property type="project" value="TreeGrafter"/>
</dbReference>
<dbReference type="PANTHER" id="PTHR46969:SF1">
    <property type="entry name" value="BIFUNCTIONAL PROTEIN HLDE"/>
    <property type="match status" value="1"/>
</dbReference>
<organism evidence="4 5">
    <name type="scientific">Puniceicoccus vermicola</name>
    <dbReference type="NCBI Taxonomy" id="388746"/>
    <lineage>
        <taxon>Bacteria</taxon>
        <taxon>Pseudomonadati</taxon>
        <taxon>Verrucomicrobiota</taxon>
        <taxon>Opitutia</taxon>
        <taxon>Puniceicoccales</taxon>
        <taxon>Puniceicoccaceae</taxon>
        <taxon>Puniceicoccus</taxon>
    </lineage>
</organism>